<dbReference type="OrthoDB" id="280334at2"/>
<organism evidence="3 4">
    <name type="scientific">Acetobacterium wieringae</name>
    <dbReference type="NCBI Taxonomy" id="52694"/>
    <lineage>
        <taxon>Bacteria</taxon>
        <taxon>Bacillati</taxon>
        <taxon>Bacillota</taxon>
        <taxon>Clostridia</taxon>
        <taxon>Eubacteriales</taxon>
        <taxon>Eubacteriaceae</taxon>
        <taxon>Acetobacterium</taxon>
    </lineage>
</organism>
<evidence type="ECO:0000313" key="3">
    <source>
        <dbReference type="EMBL" id="OFV69983.1"/>
    </source>
</evidence>
<name>A0A1F2PFC2_9FIRM</name>
<evidence type="ECO:0000256" key="1">
    <source>
        <dbReference type="ARBA" id="ARBA00010577"/>
    </source>
</evidence>
<dbReference type="GO" id="GO:0044781">
    <property type="term" value="P:bacterial-type flagellum organization"/>
    <property type="evidence" value="ECO:0007669"/>
    <property type="project" value="UniProtKB-KW"/>
</dbReference>
<evidence type="ECO:0000256" key="2">
    <source>
        <dbReference type="ARBA" id="ARBA00022795"/>
    </source>
</evidence>
<dbReference type="RefSeq" id="WP_070371892.1">
    <property type="nucleotide sequence ID" value="NZ_LKEU01000035.1"/>
</dbReference>
<gene>
    <name evidence="3" type="ORF">ACWI_26250</name>
</gene>
<dbReference type="AlphaFoldDB" id="A0A1F2PFC2"/>
<protein>
    <submittedName>
        <fullName evidence="3">Flagellar basal body rod modification protein</fullName>
    </submittedName>
</protein>
<keyword evidence="3" id="KW-0282">Flagellum</keyword>
<evidence type="ECO:0000313" key="4">
    <source>
        <dbReference type="Proteomes" id="UP000176244"/>
    </source>
</evidence>
<comment type="caution">
    <text evidence="3">The sequence shown here is derived from an EMBL/GenBank/DDBJ whole genome shotgun (WGS) entry which is preliminary data.</text>
</comment>
<dbReference type="STRING" id="52694.ACWI_26250"/>
<keyword evidence="3" id="KW-0969">Cilium</keyword>
<keyword evidence="2" id="KW-1005">Bacterial flagellum biogenesis</keyword>
<sequence length="142" mass="15201">MAIDSINNYLSTAATTSATTATSTKKTGTSMDMDDFLKLMVAQLQNQDMNNTADTSQYTTQMAQFSMVQALTELNEMTKTVYSMSLIGKEITLAENASDGSLHVVSGVVEGVNLYDGDAQVIVNGVSYPMSSIMEVAQAKSE</sequence>
<keyword evidence="3" id="KW-0966">Cell projection</keyword>
<reference evidence="3 4" key="1">
    <citation type="submission" date="2015-09" db="EMBL/GenBank/DDBJ databases">
        <title>Genome sequence of Acetobacterium wieringae DSM 1911.</title>
        <authorList>
            <person name="Poehlein A."/>
            <person name="Bengelsdorf F.R."/>
            <person name="Schiel-Bengelsdorf B."/>
            <person name="Duerre P."/>
            <person name="Daniel R."/>
        </authorList>
    </citation>
    <scope>NUCLEOTIDE SEQUENCE [LARGE SCALE GENOMIC DNA]</scope>
    <source>
        <strain evidence="3 4">DSM 1911</strain>
    </source>
</reference>
<dbReference type="Proteomes" id="UP000176244">
    <property type="component" value="Unassembled WGS sequence"/>
</dbReference>
<comment type="similarity">
    <text evidence="1">Belongs to the FlgD family.</text>
</comment>
<accession>A0A1F2PFC2</accession>
<dbReference type="Pfam" id="PF03963">
    <property type="entry name" value="FlgD"/>
    <property type="match status" value="1"/>
</dbReference>
<dbReference type="InterPro" id="IPR005648">
    <property type="entry name" value="FlgD"/>
</dbReference>
<proteinExistence type="inferred from homology"/>
<dbReference type="EMBL" id="LKEU01000035">
    <property type="protein sequence ID" value="OFV69983.1"/>
    <property type="molecule type" value="Genomic_DNA"/>
</dbReference>